<feature type="compositionally biased region" description="Basic and acidic residues" evidence="1">
    <location>
        <begin position="13"/>
        <end position="35"/>
    </location>
</feature>
<feature type="region of interest" description="Disordered" evidence="1">
    <location>
        <begin position="1"/>
        <end position="37"/>
    </location>
</feature>
<comment type="caution">
    <text evidence="2">The sequence shown here is derived from an EMBL/GenBank/DDBJ whole genome shotgun (WGS) entry which is preliminary data.</text>
</comment>
<feature type="region of interest" description="Disordered" evidence="1">
    <location>
        <begin position="80"/>
        <end position="110"/>
    </location>
</feature>
<dbReference type="EMBL" id="VSRR010001868">
    <property type="protein sequence ID" value="MPC28180.1"/>
    <property type="molecule type" value="Genomic_DNA"/>
</dbReference>
<dbReference type="Proteomes" id="UP000324222">
    <property type="component" value="Unassembled WGS sequence"/>
</dbReference>
<protein>
    <submittedName>
        <fullName evidence="2">Uncharacterized protein</fullName>
    </submittedName>
</protein>
<gene>
    <name evidence="2" type="ORF">E2C01_021375</name>
</gene>
<feature type="compositionally biased region" description="Low complexity" evidence="1">
    <location>
        <begin position="85"/>
        <end position="97"/>
    </location>
</feature>
<sequence length="110" mass="12373">MPLLSITAHQKRSWKEQGEEETENSKDNKEQEFMSKRNSQYLLPHLSLNTPLSPTLPEQFRLIWAARSEGAFELSDACSATAPCHTSTPQHSSSSPSRYARVEPDTLTTP</sequence>
<dbReference type="AlphaFoldDB" id="A0A5B7E2I9"/>
<evidence type="ECO:0000313" key="2">
    <source>
        <dbReference type="EMBL" id="MPC28180.1"/>
    </source>
</evidence>
<proteinExistence type="predicted"/>
<name>A0A5B7E2I9_PORTR</name>
<accession>A0A5B7E2I9</accession>
<evidence type="ECO:0000313" key="3">
    <source>
        <dbReference type="Proteomes" id="UP000324222"/>
    </source>
</evidence>
<reference evidence="2 3" key="1">
    <citation type="submission" date="2019-05" db="EMBL/GenBank/DDBJ databases">
        <title>Another draft genome of Portunus trituberculatus and its Hox gene families provides insights of decapod evolution.</title>
        <authorList>
            <person name="Jeong J.-H."/>
            <person name="Song I."/>
            <person name="Kim S."/>
            <person name="Choi T."/>
            <person name="Kim D."/>
            <person name="Ryu S."/>
            <person name="Kim W."/>
        </authorList>
    </citation>
    <scope>NUCLEOTIDE SEQUENCE [LARGE SCALE GENOMIC DNA]</scope>
    <source>
        <tissue evidence="2">Muscle</tissue>
    </source>
</reference>
<organism evidence="2 3">
    <name type="scientific">Portunus trituberculatus</name>
    <name type="common">Swimming crab</name>
    <name type="synonym">Neptunus trituberculatus</name>
    <dbReference type="NCBI Taxonomy" id="210409"/>
    <lineage>
        <taxon>Eukaryota</taxon>
        <taxon>Metazoa</taxon>
        <taxon>Ecdysozoa</taxon>
        <taxon>Arthropoda</taxon>
        <taxon>Crustacea</taxon>
        <taxon>Multicrustacea</taxon>
        <taxon>Malacostraca</taxon>
        <taxon>Eumalacostraca</taxon>
        <taxon>Eucarida</taxon>
        <taxon>Decapoda</taxon>
        <taxon>Pleocyemata</taxon>
        <taxon>Brachyura</taxon>
        <taxon>Eubrachyura</taxon>
        <taxon>Portunoidea</taxon>
        <taxon>Portunidae</taxon>
        <taxon>Portuninae</taxon>
        <taxon>Portunus</taxon>
    </lineage>
</organism>
<keyword evidence="3" id="KW-1185">Reference proteome</keyword>
<evidence type="ECO:0000256" key="1">
    <source>
        <dbReference type="SAM" id="MobiDB-lite"/>
    </source>
</evidence>